<dbReference type="AlphaFoldDB" id="A2FZQ7"/>
<protein>
    <submittedName>
        <fullName evidence="1">Uncharacterized protein</fullName>
    </submittedName>
</protein>
<evidence type="ECO:0000313" key="2">
    <source>
        <dbReference type="Proteomes" id="UP000001542"/>
    </source>
</evidence>
<dbReference type="Proteomes" id="UP000001542">
    <property type="component" value="Unassembled WGS sequence"/>
</dbReference>
<organism evidence="1 2">
    <name type="scientific">Trichomonas vaginalis (strain ATCC PRA-98 / G3)</name>
    <dbReference type="NCBI Taxonomy" id="412133"/>
    <lineage>
        <taxon>Eukaryota</taxon>
        <taxon>Metamonada</taxon>
        <taxon>Parabasalia</taxon>
        <taxon>Trichomonadida</taxon>
        <taxon>Trichomonadidae</taxon>
        <taxon>Trichomonas</taxon>
    </lineage>
</organism>
<reference evidence="1" key="1">
    <citation type="submission" date="2006-10" db="EMBL/GenBank/DDBJ databases">
        <authorList>
            <person name="Amadeo P."/>
            <person name="Zhao Q."/>
            <person name="Wortman J."/>
            <person name="Fraser-Liggett C."/>
            <person name="Carlton J."/>
        </authorList>
    </citation>
    <scope>NUCLEOTIDE SEQUENCE</scope>
    <source>
        <strain evidence="1">G3</strain>
    </source>
</reference>
<sequence>MQTIIDSTDGFSFPTIQIGTNSELYIEKFIAYSSFKLSIPECVNTITFESFIVNKTEISIEFLQKQDVVIAGRILKISKNISSNGKIKFSEFSEISVNIDLPHIDFESTEVIMNFDFGKNRPIVFNSFNVRFIKIFIAVEEYKKYDDYANIINVNYPIVIANSLSVQTTYIFVSGKDPDDPWSPQVSVPSKLKIEHVQSNNTLYYYISQNPVLIYLKILYTSTPIYDKPFIAFESHDLKTTLDNYVKDYTKGITIYLCEDLQESNKIELNIHEKIEFRIFSYSSDNNKFSSNFDLSNINDFCNSFVLSNVNIRSIHPIAFDNMNVSLLSYSHIQSSYSFTSQTTVLVSSSSIAEHQFDNVVAFGIVADMSSNSVVQKDHSICLLDNSNIKHCNTGELSDMYLIVENETTLHLEDITENHINLIYIKFI</sequence>
<name>A2FZQ7_TRIV3</name>
<evidence type="ECO:0000313" key="1">
    <source>
        <dbReference type="EMBL" id="EAX89613.1"/>
    </source>
</evidence>
<gene>
    <name evidence="1" type="ORF">TVAG_051350</name>
</gene>
<dbReference type="EMBL" id="DS114184">
    <property type="protein sequence ID" value="EAX89613.1"/>
    <property type="molecule type" value="Genomic_DNA"/>
</dbReference>
<dbReference type="VEuPathDB" id="TrichDB:TVAG_051350"/>
<accession>A2FZQ7</accession>
<keyword evidence="2" id="KW-1185">Reference proteome</keyword>
<proteinExistence type="predicted"/>
<dbReference type="InParanoid" id="A2FZQ7"/>
<reference evidence="1" key="2">
    <citation type="journal article" date="2007" name="Science">
        <title>Draft genome sequence of the sexually transmitted pathogen Trichomonas vaginalis.</title>
        <authorList>
            <person name="Carlton J.M."/>
            <person name="Hirt R.P."/>
            <person name="Silva J.C."/>
            <person name="Delcher A.L."/>
            <person name="Schatz M."/>
            <person name="Zhao Q."/>
            <person name="Wortman J.R."/>
            <person name="Bidwell S.L."/>
            <person name="Alsmark U.C.M."/>
            <person name="Besteiro S."/>
            <person name="Sicheritz-Ponten T."/>
            <person name="Noel C.J."/>
            <person name="Dacks J.B."/>
            <person name="Foster P.G."/>
            <person name="Simillion C."/>
            <person name="Van de Peer Y."/>
            <person name="Miranda-Saavedra D."/>
            <person name="Barton G.J."/>
            <person name="Westrop G.D."/>
            <person name="Mueller S."/>
            <person name="Dessi D."/>
            <person name="Fiori P.L."/>
            <person name="Ren Q."/>
            <person name="Paulsen I."/>
            <person name="Zhang H."/>
            <person name="Bastida-Corcuera F.D."/>
            <person name="Simoes-Barbosa A."/>
            <person name="Brown M.T."/>
            <person name="Hayes R.D."/>
            <person name="Mukherjee M."/>
            <person name="Okumura C.Y."/>
            <person name="Schneider R."/>
            <person name="Smith A.J."/>
            <person name="Vanacova S."/>
            <person name="Villalvazo M."/>
            <person name="Haas B.J."/>
            <person name="Pertea M."/>
            <person name="Feldblyum T.V."/>
            <person name="Utterback T.R."/>
            <person name="Shu C.L."/>
            <person name="Osoegawa K."/>
            <person name="de Jong P.J."/>
            <person name="Hrdy I."/>
            <person name="Horvathova L."/>
            <person name="Zubacova Z."/>
            <person name="Dolezal P."/>
            <person name="Malik S.B."/>
            <person name="Logsdon J.M. Jr."/>
            <person name="Henze K."/>
            <person name="Gupta A."/>
            <person name="Wang C.C."/>
            <person name="Dunne R.L."/>
            <person name="Upcroft J.A."/>
            <person name="Upcroft P."/>
            <person name="White O."/>
            <person name="Salzberg S.L."/>
            <person name="Tang P."/>
            <person name="Chiu C.-H."/>
            <person name="Lee Y.-S."/>
            <person name="Embley T.M."/>
            <person name="Coombs G.H."/>
            <person name="Mottram J.C."/>
            <person name="Tachezy J."/>
            <person name="Fraser-Liggett C.M."/>
            <person name="Johnson P.J."/>
        </authorList>
    </citation>
    <scope>NUCLEOTIDE SEQUENCE [LARGE SCALE GENOMIC DNA]</scope>
    <source>
        <strain evidence="1">G3</strain>
    </source>
</reference>